<dbReference type="Proteomes" id="UP000724874">
    <property type="component" value="Unassembled WGS sequence"/>
</dbReference>
<evidence type="ECO:0000313" key="1">
    <source>
        <dbReference type="EMBL" id="KAF8902779.1"/>
    </source>
</evidence>
<sequence length="167" mass="18474">HAEQPDAVLLQGMCIGDVGMIDPHGQFIFGFNIFTPATDPLHQGRVPNEFEEIQPALDRSSEIQVIPDYFKPGTVIASKGVNIVRLSEEPLKVSMQSTAREGALLFFPEGGSREDLISTSRLTDYVKKHALNWYQYMCQHGRMSASTIPNGSLFLVTGCDKAKSWST</sequence>
<keyword evidence="2" id="KW-1185">Reference proteome</keyword>
<dbReference type="OrthoDB" id="3222453at2759"/>
<gene>
    <name evidence="1" type="ORF">CPB84DRAFT_1644851</name>
</gene>
<accession>A0A9P5NQ91</accession>
<name>A0A9P5NQ91_GYMJU</name>
<dbReference type="EMBL" id="JADNYJ010000034">
    <property type="protein sequence ID" value="KAF8902779.1"/>
    <property type="molecule type" value="Genomic_DNA"/>
</dbReference>
<comment type="caution">
    <text evidence="1">The sequence shown here is derived from an EMBL/GenBank/DDBJ whole genome shotgun (WGS) entry which is preliminary data.</text>
</comment>
<feature type="non-terminal residue" evidence="1">
    <location>
        <position position="167"/>
    </location>
</feature>
<dbReference type="AlphaFoldDB" id="A0A9P5NQ91"/>
<reference evidence="1" key="1">
    <citation type="submission" date="2020-11" db="EMBL/GenBank/DDBJ databases">
        <authorList>
            <consortium name="DOE Joint Genome Institute"/>
            <person name="Ahrendt S."/>
            <person name="Riley R."/>
            <person name="Andreopoulos W."/>
            <person name="LaButti K."/>
            <person name="Pangilinan J."/>
            <person name="Ruiz-duenas F.J."/>
            <person name="Barrasa J.M."/>
            <person name="Sanchez-Garcia M."/>
            <person name="Camarero S."/>
            <person name="Miyauchi S."/>
            <person name="Serrano A."/>
            <person name="Linde D."/>
            <person name="Babiker R."/>
            <person name="Drula E."/>
            <person name="Ayuso-Fernandez I."/>
            <person name="Pacheco R."/>
            <person name="Padilla G."/>
            <person name="Ferreira P."/>
            <person name="Barriuso J."/>
            <person name="Kellner H."/>
            <person name="Castanera R."/>
            <person name="Alfaro M."/>
            <person name="Ramirez L."/>
            <person name="Pisabarro A.G."/>
            <person name="Kuo A."/>
            <person name="Tritt A."/>
            <person name="Lipzen A."/>
            <person name="He G."/>
            <person name="Yan M."/>
            <person name="Ng V."/>
            <person name="Cullen D."/>
            <person name="Martin F."/>
            <person name="Rosso M.-N."/>
            <person name="Henrissat B."/>
            <person name="Hibbett D."/>
            <person name="Martinez A.T."/>
            <person name="Grigoriev I.V."/>
        </authorList>
    </citation>
    <scope>NUCLEOTIDE SEQUENCE</scope>
    <source>
        <strain evidence="1">AH 44721</strain>
    </source>
</reference>
<proteinExistence type="predicted"/>
<evidence type="ECO:0000313" key="2">
    <source>
        <dbReference type="Proteomes" id="UP000724874"/>
    </source>
</evidence>
<feature type="non-terminal residue" evidence="1">
    <location>
        <position position="1"/>
    </location>
</feature>
<organism evidence="1 2">
    <name type="scientific">Gymnopilus junonius</name>
    <name type="common">Spectacular rustgill mushroom</name>
    <name type="synonym">Gymnopilus spectabilis subsp. junonius</name>
    <dbReference type="NCBI Taxonomy" id="109634"/>
    <lineage>
        <taxon>Eukaryota</taxon>
        <taxon>Fungi</taxon>
        <taxon>Dikarya</taxon>
        <taxon>Basidiomycota</taxon>
        <taxon>Agaricomycotina</taxon>
        <taxon>Agaricomycetes</taxon>
        <taxon>Agaricomycetidae</taxon>
        <taxon>Agaricales</taxon>
        <taxon>Agaricineae</taxon>
        <taxon>Hymenogastraceae</taxon>
        <taxon>Gymnopilus</taxon>
    </lineage>
</organism>
<protein>
    <submittedName>
        <fullName evidence="1">Uncharacterized protein</fullName>
    </submittedName>
</protein>